<dbReference type="Proteomes" id="UP000663891">
    <property type="component" value="Unassembled WGS sequence"/>
</dbReference>
<evidence type="ECO:0000313" key="5">
    <source>
        <dbReference type="EMBL" id="CAF1230008.1"/>
    </source>
</evidence>
<protein>
    <submittedName>
        <fullName evidence="5">Uncharacterized protein</fullName>
    </submittedName>
</protein>
<evidence type="ECO:0000313" key="9">
    <source>
        <dbReference type="EMBL" id="CAF4006254.1"/>
    </source>
</evidence>
<evidence type="ECO:0000313" key="1">
    <source>
        <dbReference type="EMBL" id="CAF0963246.1"/>
    </source>
</evidence>
<reference evidence="5" key="1">
    <citation type="submission" date="2021-02" db="EMBL/GenBank/DDBJ databases">
        <authorList>
            <person name="Nowell W R."/>
        </authorList>
    </citation>
    <scope>NUCLEOTIDE SEQUENCE</scope>
</reference>
<evidence type="ECO:0000313" key="6">
    <source>
        <dbReference type="EMBL" id="CAF1295855.1"/>
    </source>
</evidence>
<dbReference type="EMBL" id="CAJNON010000378">
    <property type="protein sequence ID" value="CAF1230008.1"/>
    <property type="molecule type" value="Genomic_DNA"/>
</dbReference>
<dbReference type="EMBL" id="CAJNOM010000261">
    <property type="protein sequence ID" value="CAF1295855.1"/>
    <property type="molecule type" value="Genomic_DNA"/>
</dbReference>
<evidence type="ECO:0000313" key="2">
    <source>
        <dbReference type="EMBL" id="CAF0976911.1"/>
    </source>
</evidence>
<sequence length="92" mass="10412">MPTQPATFVCRFCYSSSHALYPVRLYFISLNQGLIMCANQNCTGIVNGHVDLLKLILPITSPTSQLTYEQYQQTPYYSPECDLLMTDISPEI</sequence>
<dbReference type="EMBL" id="CAJOBB010000420">
    <property type="protein sequence ID" value="CAF3675718.1"/>
    <property type="molecule type" value="Genomic_DNA"/>
</dbReference>
<accession>A0A814YGE9</accession>
<dbReference type="Proteomes" id="UP000663868">
    <property type="component" value="Unassembled WGS sequence"/>
</dbReference>
<dbReference type="AlphaFoldDB" id="A0A814YGE9"/>
<proteinExistence type="predicted"/>
<dbReference type="Proteomes" id="UP000663845">
    <property type="component" value="Unassembled WGS sequence"/>
</dbReference>
<dbReference type="Proteomes" id="UP000663832">
    <property type="component" value="Unassembled WGS sequence"/>
</dbReference>
<evidence type="ECO:0000313" key="3">
    <source>
        <dbReference type="EMBL" id="CAF0981654.1"/>
    </source>
</evidence>
<dbReference type="Proteomes" id="UP000663860">
    <property type="component" value="Unassembled WGS sequence"/>
</dbReference>
<dbReference type="EMBL" id="CAJOAY010000171">
    <property type="protein sequence ID" value="CAF3570153.1"/>
    <property type="molecule type" value="Genomic_DNA"/>
</dbReference>
<organism evidence="5 11">
    <name type="scientific">Adineta steineri</name>
    <dbReference type="NCBI Taxonomy" id="433720"/>
    <lineage>
        <taxon>Eukaryota</taxon>
        <taxon>Metazoa</taxon>
        <taxon>Spiralia</taxon>
        <taxon>Gnathifera</taxon>
        <taxon>Rotifera</taxon>
        <taxon>Eurotatoria</taxon>
        <taxon>Bdelloidea</taxon>
        <taxon>Adinetida</taxon>
        <taxon>Adinetidae</taxon>
        <taxon>Adineta</taxon>
    </lineage>
</organism>
<dbReference type="EMBL" id="CAJNOE010000136">
    <property type="protein sequence ID" value="CAF0963246.1"/>
    <property type="molecule type" value="Genomic_DNA"/>
</dbReference>
<evidence type="ECO:0000313" key="4">
    <source>
        <dbReference type="EMBL" id="CAF1098159.1"/>
    </source>
</evidence>
<dbReference type="EMBL" id="CAJNOG010000126">
    <property type="protein sequence ID" value="CAF0981654.1"/>
    <property type="molecule type" value="Genomic_DNA"/>
</dbReference>
<dbReference type="Proteomes" id="UP000663877">
    <property type="component" value="Unassembled WGS sequence"/>
</dbReference>
<dbReference type="EMBL" id="CAJNOM010000125">
    <property type="protein sequence ID" value="CAF1098159.1"/>
    <property type="molecule type" value="Genomic_DNA"/>
</dbReference>
<evidence type="ECO:0000313" key="10">
    <source>
        <dbReference type="Proteomes" id="UP000663832"/>
    </source>
</evidence>
<dbReference type="Proteomes" id="UP000663881">
    <property type="component" value="Unassembled WGS sequence"/>
</dbReference>
<dbReference type="OrthoDB" id="9970553at2759"/>
<dbReference type="Proteomes" id="UP000663844">
    <property type="component" value="Unassembled WGS sequence"/>
</dbReference>
<comment type="caution">
    <text evidence="5">The sequence shown here is derived from an EMBL/GenBank/DDBJ whole genome shotgun (WGS) entry which is preliminary data.</text>
</comment>
<gene>
    <name evidence="2" type="ORF">BJG266_LOCUS14649</name>
    <name evidence="1" type="ORF">IZO911_LOCUS15662</name>
    <name evidence="3" type="ORF">JYZ213_LOCUS14960</name>
    <name evidence="8" type="ORF">KXQ929_LOCUS9308</name>
    <name evidence="7" type="ORF">OKA104_LOCUS5060</name>
    <name evidence="9" type="ORF">OXD698_LOCUS29822</name>
    <name evidence="4" type="ORF">QVE165_LOCUS20146</name>
    <name evidence="6" type="ORF">QVE165_LOCUS30964</name>
    <name evidence="5" type="ORF">VCS650_LOCUS27197</name>
</gene>
<dbReference type="EMBL" id="CAJOAZ010003416">
    <property type="protein sequence ID" value="CAF4006254.1"/>
    <property type="molecule type" value="Genomic_DNA"/>
</dbReference>
<name>A0A814YGE9_9BILA</name>
<evidence type="ECO:0000313" key="11">
    <source>
        <dbReference type="Proteomes" id="UP000663891"/>
    </source>
</evidence>
<dbReference type="EMBL" id="CAJNOI010000062">
    <property type="protein sequence ID" value="CAF0976911.1"/>
    <property type="molecule type" value="Genomic_DNA"/>
</dbReference>
<evidence type="ECO:0000313" key="8">
    <source>
        <dbReference type="EMBL" id="CAF3675718.1"/>
    </source>
</evidence>
<evidence type="ECO:0000313" key="7">
    <source>
        <dbReference type="EMBL" id="CAF3570153.1"/>
    </source>
</evidence>
<keyword evidence="10" id="KW-1185">Reference proteome</keyword>